<protein>
    <submittedName>
        <fullName evidence="2">Secreted protein</fullName>
    </submittedName>
</protein>
<accession>A0AC35UDN6</accession>
<dbReference type="WBParaSite" id="RSKR_0001020600.1">
    <property type="protein sequence ID" value="RSKR_0001020600.1"/>
    <property type="gene ID" value="RSKR_0001020600"/>
</dbReference>
<organism evidence="1 2">
    <name type="scientific">Rhabditophanes sp. KR3021</name>
    <dbReference type="NCBI Taxonomy" id="114890"/>
    <lineage>
        <taxon>Eukaryota</taxon>
        <taxon>Metazoa</taxon>
        <taxon>Ecdysozoa</taxon>
        <taxon>Nematoda</taxon>
        <taxon>Chromadorea</taxon>
        <taxon>Rhabditida</taxon>
        <taxon>Tylenchina</taxon>
        <taxon>Panagrolaimomorpha</taxon>
        <taxon>Strongyloidoidea</taxon>
        <taxon>Alloionematidae</taxon>
        <taxon>Rhabditophanes</taxon>
    </lineage>
</organism>
<evidence type="ECO:0000313" key="1">
    <source>
        <dbReference type="Proteomes" id="UP000095286"/>
    </source>
</evidence>
<proteinExistence type="predicted"/>
<reference evidence="2" key="1">
    <citation type="submission" date="2016-11" db="UniProtKB">
        <authorList>
            <consortium name="WormBaseParasite"/>
        </authorList>
    </citation>
    <scope>IDENTIFICATION</scope>
    <source>
        <strain evidence="2">KR3021</strain>
    </source>
</reference>
<dbReference type="Proteomes" id="UP000095286">
    <property type="component" value="Unplaced"/>
</dbReference>
<evidence type="ECO:0000313" key="2">
    <source>
        <dbReference type="WBParaSite" id="RSKR_0001020600.1"/>
    </source>
</evidence>
<sequence>MVVELLCIVLMALVFYLIYCPEDPLGIVMKYRKITCLPVVNCCYHTTHVCEPFSTTHHRKKRQATDKTFVTLTSRNLLTPEVLPSTECKKEPMV</sequence>
<name>A0AC35UDN6_9BILA</name>